<comment type="caution">
    <text evidence="1">The sequence shown here is derived from an EMBL/GenBank/DDBJ whole genome shotgun (WGS) entry which is preliminary data.</text>
</comment>
<dbReference type="SUPFAM" id="SSF47413">
    <property type="entry name" value="lambda repressor-like DNA-binding domains"/>
    <property type="match status" value="1"/>
</dbReference>
<dbReference type="InterPro" id="IPR010982">
    <property type="entry name" value="Lambda_DNA-bd_dom_sf"/>
</dbReference>
<dbReference type="OrthoDB" id="2315824at2"/>
<dbReference type="GO" id="GO:0003677">
    <property type="term" value="F:DNA binding"/>
    <property type="evidence" value="ECO:0007669"/>
    <property type="project" value="InterPro"/>
</dbReference>
<organism evidence="1 2">
    <name type="scientific">Lactobacillus melliventris</name>
    <dbReference type="NCBI Taxonomy" id="1218507"/>
    <lineage>
        <taxon>Bacteria</taxon>
        <taxon>Bacillati</taxon>
        <taxon>Bacillota</taxon>
        <taxon>Bacilli</taxon>
        <taxon>Lactobacillales</taxon>
        <taxon>Lactobacillaceae</taxon>
        <taxon>Lactobacillus</taxon>
    </lineage>
</organism>
<dbReference type="InterPro" id="IPR001387">
    <property type="entry name" value="Cro/C1-type_HTH"/>
</dbReference>
<dbReference type="PATRIC" id="fig|1218507.3.peg.1858"/>
<dbReference type="RefSeq" id="WP_046325587.1">
    <property type="nucleotide sequence ID" value="NZ_JBHTMT010000004.1"/>
</dbReference>
<dbReference type="EMBL" id="JXLI01000013">
    <property type="protein sequence ID" value="KJY55811.1"/>
    <property type="molecule type" value="Genomic_DNA"/>
</dbReference>
<dbReference type="HOGENOM" id="CLU_072045_3_2_9"/>
<gene>
    <name evidence="1" type="ORF">JF74_16640</name>
</gene>
<accession>A0A0F4LE25</accession>
<evidence type="ECO:0000313" key="1">
    <source>
        <dbReference type="EMBL" id="KJY55811.1"/>
    </source>
</evidence>
<name>A0A0F4LE25_9LACO</name>
<dbReference type="Gene3D" id="1.10.260.40">
    <property type="entry name" value="lambda repressor-like DNA-binding domains"/>
    <property type="match status" value="1"/>
</dbReference>
<dbReference type="CDD" id="cd00093">
    <property type="entry name" value="HTH_XRE"/>
    <property type="match status" value="1"/>
</dbReference>
<sequence>MTIGEALKKEQEELGLTETEMVENIITTSAYSRIVNNKRRISSDLLLEILLMHDINLENFLFKIKDTYSCEKIRLEQNLSQKMTVAINTHNKNEVKVCYKQIIKSNVSSNLKLRAEIAMAYINDSINELDESFKKVVINNLTETENWFFNINTLSLFSTAIIILPEDFVEMMMNSFFQKVQRLDAISDPMNERFADICNNYLHWRYRNNKRFNKENNVENAIEFLDNLKNSPRFIIYRISARYYSALFSNKLNKAKKIKDELLDIKRILAAKNWPG</sequence>
<dbReference type="AlphaFoldDB" id="A0A0F4LE25"/>
<protein>
    <submittedName>
        <fullName evidence="1">Uncharacterized protein</fullName>
    </submittedName>
</protein>
<reference evidence="1 2" key="1">
    <citation type="submission" date="2015-01" db="EMBL/GenBank/DDBJ databases">
        <title>Comparative genomics of the lactic acid bacteria isolated from the honey bee gut.</title>
        <authorList>
            <person name="Ellegaard K.M."/>
            <person name="Tamarit D."/>
            <person name="Javelind E."/>
            <person name="Olofsson T."/>
            <person name="Andersson S.G."/>
            <person name="Vasquez A."/>
        </authorList>
    </citation>
    <scope>NUCLEOTIDE SEQUENCE [LARGE SCALE GENOMIC DNA]</scope>
    <source>
        <strain evidence="1 2">Hma8</strain>
    </source>
</reference>
<proteinExistence type="predicted"/>
<evidence type="ECO:0000313" key="2">
    <source>
        <dbReference type="Proteomes" id="UP000033531"/>
    </source>
</evidence>
<dbReference type="Proteomes" id="UP000033531">
    <property type="component" value="Unassembled WGS sequence"/>
</dbReference>